<evidence type="ECO:0000313" key="2">
    <source>
        <dbReference type="EMBL" id="QJH99018.1"/>
    </source>
</evidence>
<evidence type="ECO:0000313" key="1">
    <source>
        <dbReference type="EMBL" id="QJA44601.1"/>
    </source>
</evidence>
<dbReference type="EMBL" id="MT143977">
    <property type="protein sequence ID" value="QJA44601.1"/>
    <property type="molecule type" value="Genomic_DNA"/>
</dbReference>
<reference evidence="1" key="1">
    <citation type="submission" date="2020-03" db="EMBL/GenBank/DDBJ databases">
        <title>The deep terrestrial virosphere.</title>
        <authorList>
            <person name="Holmfeldt K."/>
            <person name="Nilsson E."/>
            <person name="Simone D."/>
            <person name="Lopez-Fernandez M."/>
            <person name="Wu X."/>
            <person name="de Brujin I."/>
            <person name="Lundin D."/>
            <person name="Andersson A."/>
            <person name="Bertilsson S."/>
            <person name="Dopson M."/>
        </authorList>
    </citation>
    <scope>NUCLEOTIDE SEQUENCE</scope>
    <source>
        <strain evidence="1">TM448A00111</strain>
        <strain evidence="2">TM448B01464</strain>
    </source>
</reference>
<protein>
    <submittedName>
        <fullName evidence="1">Uncharacterized protein</fullName>
    </submittedName>
</protein>
<dbReference type="AlphaFoldDB" id="A0A6H1ZAZ1"/>
<name>A0A6H1ZAZ1_9ZZZZ</name>
<accession>A0A6H1ZAZ1</accession>
<gene>
    <name evidence="1" type="ORF">TM448A00111_0104</name>
    <name evidence="2" type="ORF">TM448B01464_0023</name>
</gene>
<sequence>MSYHTLAPWRLKRDYDNSPMEEIVGRHTVKGSNGYNIARIWESPGAHYPAEEVLANARLIAAAPYLLAAVTVAIDTIERWNAGENVQFEELFRQLCAAAGEATR</sequence>
<organism evidence="1">
    <name type="scientific">viral metagenome</name>
    <dbReference type="NCBI Taxonomy" id="1070528"/>
    <lineage>
        <taxon>unclassified sequences</taxon>
        <taxon>metagenomes</taxon>
        <taxon>organismal metagenomes</taxon>
    </lineage>
</organism>
<dbReference type="EMBL" id="MT144763">
    <property type="protein sequence ID" value="QJH99018.1"/>
    <property type="molecule type" value="Genomic_DNA"/>
</dbReference>
<proteinExistence type="predicted"/>